<protein>
    <recommendedName>
        <fullName evidence="3">Beta-hydroxyacyl-ACP dehydratase</fullName>
    </recommendedName>
</protein>
<gene>
    <name evidence="1" type="ORF">CHM34_00945</name>
</gene>
<dbReference type="Pfam" id="PF07977">
    <property type="entry name" value="FabA"/>
    <property type="match status" value="1"/>
</dbReference>
<dbReference type="EMBL" id="NOWF01000001">
    <property type="protein sequence ID" value="OYD09608.1"/>
    <property type="molecule type" value="Genomic_DNA"/>
</dbReference>
<dbReference type="SUPFAM" id="SSF54637">
    <property type="entry name" value="Thioesterase/thiol ester dehydrase-isomerase"/>
    <property type="match status" value="1"/>
</dbReference>
<evidence type="ECO:0000313" key="1">
    <source>
        <dbReference type="EMBL" id="OYD09608.1"/>
    </source>
</evidence>
<evidence type="ECO:0000313" key="2">
    <source>
        <dbReference type="Proteomes" id="UP000215459"/>
    </source>
</evidence>
<dbReference type="CDD" id="cd01288">
    <property type="entry name" value="FabZ"/>
    <property type="match status" value="1"/>
</dbReference>
<evidence type="ECO:0008006" key="3">
    <source>
        <dbReference type="Google" id="ProtNLM"/>
    </source>
</evidence>
<sequence length="150" mass="17357">MRETESFVKERGFLNEILKVLPHRRPFLLVDRICERQSGLWVRGYKNLSWSDWFFDQESEKPAMPFMLAVESIAQLSAFLDEEPRGDLGFLASFKFVYFRHHAFPGDRLDLFFEAVKRKGAFLIGKGEARVGGKTVIEAEQMSIYLSTAN</sequence>
<dbReference type="PANTHER" id="PTHR30272:SF3">
    <property type="entry name" value="(3R)-HYDROXYMYRISTOYL-[ACYL CARRIER PROTEIN] DEHYDRATASE"/>
    <property type="match status" value="1"/>
</dbReference>
<organism evidence="1 2">
    <name type="scientific">Paludifilum halophilum</name>
    <dbReference type="NCBI Taxonomy" id="1642702"/>
    <lineage>
        <taxon>Bacteria</taxon>
        <taxon>Bacillati</taxon>
        <taxon>Bacillota</taxon>
        <taxon>Bacilli</taxon>
        <taxon>Bacillales</taxon>
        <taxon>Thermoactinomycetaceae</taxon>
        <taxon>Paludifilum</taxon>
    </lineage>
</organism>
<reference evidence="1 2" key="1">
    <citation type="submission" date="2017-07" db="EMBL/GenBank/DDBJ databases">
        <title>The genome sequence of Paludifilum halophilum highlights mechanisms for microbial adaptation to high salt environemnts.</title>
        <authorList>
            <person name="Belbahri L."/>
        </authorList>
    </citation>
    <scope>NUCLEOTIDE SEQUENCE [LARGE SCALE GENOMIC DNA]</scope>
    <source>
        <strain evidence="1 2">DSM 102817</strain>
    </source>
</reference>
<dbReference type="InterPro" id="IPR013114">
    <property type="entry name" value="FabA_FabZ"/>
</dbReference>
<keyword evidence="2" id="KW-1185">Reference proteome</keyword>
<dbReference type="InterPro" id="IPR029069">
    <property type="entry name" value="HotDog_dom_sf"/>
</dbReference>
<name>A0A235BBB9_9BACL</name>
<dbReference type="AlphaFoldDB" id="A0A235BBB9"/>
<dbReference type="PANTHER" id="PTHR30272">
    <property type="entry name" value="3-HYDROXYACYL-[ACYL-CARRIER-PROTEIN] DEHYDRATASE"/>
    <property type="match status" value="1"/>
</dbReference>
<accession>A0A235BBB9</accession>
<dbReference type="Gene3D" id="3.10.129.10">
    <property type="entry name" value="Hotdog Thioesterase"/>
    <property type="match status" value="1"/>
</dbReference>
<dbReference type="Proteomes" id="UP000215459">
    <property type="component" value="Unassembled WGS sequence"/>
</dbReference>
<dbReference type="OrthoDB" id="9772788at2"/>
<proteinExistence type="predicted"/>
<comment type="caution">
    <text evidence="1">The sequence shown here is derived from an EMBL/GenBank/DDBJ whole genome shotgun (WGS) entry which is preliminary data.</text>
</comment>